<accession>A0AA48HJV2</accession>
<feature type="domain" description="Glutamine amidotransferase" evidence="12">
    <location>
        <begin position="4"/>
        <end position="198"/>
    </location>
</feature>
<evidence type="ECO:0000256" key="11">
    <source>
        <dbReference type="PIRSR" id="PIRSR000495-1"/>
    </source>
</evidence>
<keyword evidence="7 10" id="KW-0456">Lyase</keyword>
<evidence type="ECO:0000256" key="5">
    <source>
        <dbReference type="ARBA" id="ARBA00022962"/>
    </source>
</evidence>
<dbReference type="GO" id="GO:0005737">
    <property type="term" value="C:cytoplasm"/>
    <property type="evidence" value="ECO:0007669"/>
    <property type="project" value="UniProtKB-SubCell"/>
</dbReference>
<dbReference type="GO" id="GO:0004359">
    <property type="term" value="F:glutaminase activity"/>
    <property type="evidence" value="ECO:0007669"/>
    <property type="project" value="UniProtKB-EC"/>
</dbReference>
<dbReference type="NCBIfam" id="TIGR01855">
    <property type="entry name" value="IMP_synth_hisH"/>
    <property type="match status" value="1"/>
</dbReference>
<evidence type="ECO:0000256" key="9">
    <source>
        <dbReference type="ARBA" id="ARBA00049534"/>
    </source>
</evidence>
<dbReference type="AlphaFoldDB" id="A0AA48HJV2"/>
<dbReference type="PANTHER" id="PTHR42701">
    <property type="entry name" value="IMIDAZOLE GLYCEROL PHOSPHATE SYNTHASE SUBUNIT HISH"/>
    <property type="match status" value="1"/>
</dbReference>
<keyword evidence="10" id="KW-0963">Cytoplasm</keyword>
<dbReference type="PROSITE" id="PS51273">
    <property type="entry name" value="GATASE_TYPE_1"/>
    <property type="match status" value="1"/>
</dbReference>
<dbReference type="InterPro" id="IPR029062">
    <property type="entry name" value="Class_I_gatase-like"/>
</dbReference>
<evidence type="ECO:0000256" key="8">
    <source>
        <dbReference type="ARBA" id="ARBA00047838"/>
    </source>
</evidence>
<comment type="catalytic activity">
    <reaction evidence="9 10">
        <text>L-glutamine + H2O = L-glutamate + NH4(+)</text>
        <dbReference type="Rhea" id="RHEA:15889"/>
        <dbReference type="ChEBI" id="CHEBI:15377"/>
        <dbReference type="ChEBI" id="CHEBI:28938"/>
        <dbReference type="ChEBI" id="CHEBI:29985"/>
        <dbReference type="ChEBI" id="CHEBI:58359"/>
        <dbReference type="EC" id="3.5.1.2"/>
    </reaction>
</comment>
<comment type="pathway">
    <text evidence="1 10">Amino-acid biosynthesis; L-histidine biosynthesis; L-histidine from 5-phospho-alpha-D-ribose 1-diphosphate: step 5/9.</text>
</comment>
<dbReference type="CDD" id="cd01748">
    <property type="entry name" value="GATase1_IGP_Synthase"/>
    <property type="match status" value="1"/>
</dbReference>
<evidence type="ECO:0000256" key="10">
    <source>
        <dbReference type="HAMAP-Rule" id="MF_00278"/>
    </source>
</evidence>
<keyword evidence="4 10" id="KW-0378">Hydrolase</keyword>
<dbReference type="PIRSF" id="PIRSF000495">
    <property type="entry name" value="Amidotransf_hisH"/>
    <property type="match status" value="1"/>
</dbReference>
<evidence type="ECO:0000259" key="12">
    <source>
        <dbReference type="Pfam" id="PF00117"/>
    </source>
</evidence>
<comment type="subcellular location">
    <subcellularLocation>
        <location evidence="10">Cytoplasm</location>
    </subcellularLocation>
</comment>
<dbReference type="GO" id="GO:0000105">
    <property type="term" value="P:L-histidine biosynthetic process"/>
    <property type="evidence" value="ECO:0007669"/>
    <property type="project" value="UniProtKB-UniRule"/>
</dbReference>
<dbReference type="GO" id="GO:0000107">
    <property type="term" value="F:imidazoleglycerol-phosphate synthase activity"/>
    <property type="evidence" value="ECO:0007669"/>
    <property type="project" value="UniProtKB-UniRule"/>
</dbReference>
<sequence>MIALVDSNISNIGSIANMLNFLDIDFQLVTQPEELDNCDKIILPGVGAFDSVMSSLRTSGMDEAINEQVQVKGKYYMGICVGAQLLCQSSEEGKLPGFGWLPLTVTRFDAQQVARVPHMGWNHIEPGHNSALLHNMDEEYARFYFLHSYYIPHDDKFSGGVTRYGALFSAIAQRDNYFGVQFHPEKSHKYGMHLFQNFEAL</sequence>
<keyword evidence="6 10" id="KW-0368">Histidine biosynthesis</keyword>
<dbReference type="EC" id="3.5.1.2" evidence="10"/>
<evidence type="ECO:0000313" key="13">
    <source>
        <dbReference type="EMBL" id="BDX07761.1"/>
    </source>
</evidence>
<evidence type="ECO:0000256" key="7">
    <source>
        <dbReference type="ARBA" id="ARBA00023239"/>
    </source>
</evidence>
<feature type="active site" evidence="10 11">
    <location>
        <position position="185"/>
    </location>
</feature>
<dbReference type="Proteomes" id="UP001333710">
    <property type="component" value="Chromosome"/>
</dbReference>
<dbReference type="KEGG" id="pmaw:MACH26_32820"/>
<keyword evidence="5 10" id="KW-0315">Glutamine amidotransferase</keyword>
<dbReference type="EMBL" id="AP027272">
    <property type="protein sequence ID" value="BDX07761.1"/>
    <property type="molecule type" value="Genomic_DNA"/>
</dbReference>
<feature type="active site" description="Nucleophile" evidence="10 11">
    <location>
        <position position="80"/>
    </location>
</feature>
<reference evidence="13" key="1">
    <citation type="submission" date="2023-01" db="EMBL/GenBank/DDBJ databases">
        <title>Complete genome sequence of Planctobacterium marinum strain Dej080120_11.</title>
        <authorList>
            <person name="Ueki S."/>
            <person name="Maruyama F."/>
        </authorList>
    </citation>
    <scope>NUCLEOTIDE SEQUENCE</scope>
    <source>
        <strain evidence="13">Dej080120_11</strain>
    </source>
</reference>
<gene>
    <name evidence="13" type="primary">hisH2</name>
    <name evidence="10" type="synonym">hisH</name>
    <name evidence="13" type="ORF">MACH26_32820</name>
</gene>
<dbReference type="InterPro" id="IPR017926">
    <property type="entry name" value="GATASE"/>
</dbReference>
<comment type="catalytic activity">
    <reaction evidence="8 10">
        <text>5-[(5-phospho-1-deoxy-D-ribulos-1-ylimino)methylamino]-1-(5-phospho-beta-D-ribosyl)imidazole-4-carboxamide + L-glutamine = D-erythro-1-(imidazol-4-yl)glycerol 3-phosphate + 5-amino-1-(5-phospho-beta-D-ribosyl)imidazole-4-carboxamide + L-glutamate + H(+)</text>
        <dbReference type="Rhea" id="RHEA:24793"/>
        <dbReference type="ChEBI" id="CHEBI:15378"/>
        <dbReference type="ChEBI" id="CHEBI:29985"/>
        <dbReference type="ChEBI" id="CHEBI:58278"/>
        <dbReference type="ChEBI" id="CHEBI:58359"/>
        <dbReference type="ChEBI" id="CHEBI:58475"/>
        <dbReference type="ChEBI" id="CHEBI:58525"/>
        <dbReference type="EC" id="4.3.2.10"/>
    </reaction>
</comment>
<dbReference type="SUPFAM" id="SSF52317">
    <property type="entry name" value="Class I glutamine amidotransferase-like"/>
    <property type="match status" value="1"/>
</dbReference>
<evidence type="ECO:0000256" key="1">
    <source>
        <dbReference type="ARBA" id="ARBA00005091"/>
    </source>
</evidence>
<evidence type="ECO:0000256" key="6">
    <source>
        <dbReference type="ARBA" id="ARBA00023102"/>
    </source>
</evidence>
<protein>
    <recommendedName>
        <fullName evidence="10">Imidazole glycerol phosphate synthase subunit HisH</fullName>
        <ecNumber evidence="10">4.3.2.10</ecNumber>
    </recommendedName>
    <alternativeName>
        <fullName evidence="10">IGP synthase glutaminase subunit</fullName>
        <ecNumber evidence="10">3.5.1.2</ecNumber>
    </alternativeName>
    <alternativeName>
        <fullName evidence="10">IGP synthase subunit HisH</fullName>
    </alternativeName>
    <alternativeName>
        <fullName evidence="10">ImGP synthase subunit HisH</fullName>
        <shortName evidence="10">IGPS subunit HisH</shortName>
    </alternativeName>
</protein>
<keyword evidence="3 10" id="KW-0028">Amino-acid biosynthesis</keyword>
<dbReference type="EC" id="4.3.2.10" evidence="10"/>
<feature type="active site" evidence="10 11">
    <location>
        <position position="183"/>
    </location>
</feature>
<dbReference type="Gene3D" id="3.40.50.880">
    <property type="match status" value="1"/>
</dbReference>
<dbReference type="GO" id="GO:0016829">
    <property type="term" value="F:lyase activity"/>
    <property type="evidence" value="ECO:0007669"/>
    <property type="project" value="UniProtKB-KW"/>
</dbReference>
<evidence type="ECO:0000256" key="2">
    <source>
        <dbReference type="ARBA" id="ARBA00011152"/>
    </source>
</evidence>
<dbReference type="RefSeq" id="WP_338293859.1">
    <property type="nucleotide sequence ID" value="NZ_AP027272.1"/>
</dbReference>
<comment type="function">
    <text evidence="10">IGPS catalyzes the conversion of PRFAR and glutamine to IGP, AICAR and glutamate. The HisH subunit catalyzes the hydrolysis of glutamine to glutamate and ammonia as part of the synthesis of IGP and AICAR. The resulting ammonia molecule is channeled to the active site of HisF.</text>
</comment>
<dbReference type="Pfam" id="PF00117">
    <property type="entry name" value="GATase"/>
    <property type="match status" value="1"/>
</dbReference>
<comment type="subunit">
    <text evidence="2 10">Heterodimer of HisH and HisF.</text>
</comment>
<evidence type="ECO:0000256" key="4">
    <source>
        <dbReference type="ARBA" id="ARBA00022801"/>
    </source>
</evidence>
<proteinExistence type="inferred from homology"/>
<dbReference type="HAMAP" id="MF_00278">
    <property type="entry name" value="HisH"/>
    <property type="match status" value="1"/>
</dbReference>
<evidence type="ECO:0000256" key="3">
    <source>
        <dbReference type="ARBA" id="ARBA00022605"/>
    </source>
</evidence>
<evidence type="ECO:0000313" key="14">
    <source>
        <dbReference type="Proteomes" id="UP001333710"/>
    </source>
</evidence>
<name>A0AA48HJV2_9ALTE</name>
<dbReference type="PANTHER" id="PTHR42701:SF1">
    <property type="entry name" value="IMIDAZOLE GLYCEROL PHOSPHATE SYNTHASE SUBUNIT HISH"/>
    <property type="match status" value="1"/>
</dbReference>
<keyword evidence="14" id="KW-1185">Reference proteome</keyword>
<organism evidence="13 14">
    <name type="scientific">Planctobacterium marinum</name>
    <dbReference type="NCBI Taxonomy" id="1631968"/>
    <lineage>
        <taxon>Bacteria</taxon>
        <taxon>Pseudomonadati</taxon>
        <taxon>Pseudomonadota</taxon>
        <taxon>Gammaproteobacteria</taxon>
        <taxon>Alteromonadales</taxon>
        <taxon>Alteromonadaceae</taxon>
        <taxon>Planctobacterium</taxon>
    </lineage>
</organism>
<dbReference type="InterPro" id="IPR010139">
    <property type="entry name" value="Imidazole-glycPsynth_HisH"/>
</dbReference>